<dbReference type="Gene3D" id="2.30.110.10">
    <property type="entry name" value="Electron Transport, Fmn-binding Protein, Chain A"/>
    <property type="match status" value="1"/>
</dbReference>
<sequence>MRRKDRELSKNEALKIIDECEYAVISCVDSKGEIFSLPLSIVRENMSIFIHGATSGGKCENFINGRVCKIVAVSSNAVPRLSSEFFESIKNDHTKLGKYAFTTEYKSAIATTTAHLLSDKDAKLHALRLLSEKYCAAYMSAFDAATPPEVINHMNIFEFKITELSAKAKVIKPS</sequence>
<protein>
    <submittedName>
        <fullName evidence="1">Pyridoxamine 5'-phosphate oxidase family protein</fullName>
    </submittedName>
</protein>
<dbReference type="Proteomes" id="UP001171111">
    <property type="component" value="Unassembled WGS sequence"/>
</dbReference>
<dbReference type="PANTHER" id="PTHR34071">
    <property type="entry name" value="5-NITROIMIDAZOLE ANTIBIOTICS RESISTANCE PROTEIN, NIMA-FAMILY-RELATED PROTEIN-RELATED"/>
    <property type="match status" value="1"/>
</dbReference>
<name>A0ABT8TBC1_9BACT</name>
<evidence type="ECO:0000313" key="2">
    <source>
        <dbReference type="Proteomes" id="UP001171111"/>
    </source>
</evidence>
<gene>
    <name evidence="1" type="ORF">Q2362_08065</name>
</gene>
<organism evidence="1 2">
    <name type="scientific">Campylobacter magnus</name>
    <dbReference type="NCBI Taxonomy" id="3026462"/>
    <lineage>
        <taxon>Bacteria</taxon>
        <taxon>Pseudomonadati</taxon>
        <taxon>Campylobacterota</taxon>
        <taxon>Epsilonproteobacteria</taxon>
        <taxon>Campylobacterales</taxon>
        <taxon>Campylobacteraceae</taxon>
        <taxon>Campylobacter</taxon>
    </lineage>
</organism>
<dbReference type="SUPFAM" id="SSF50475">
    <property type="entry name" value="FMN-binding split barrel"/>
    <property type="match status" value="1"/>
</dbReference>
<comment type="caution">
    <text evidence="1">The sequence shown here is derived from an EMBL/GenBank/DDBJ whole genome shotgun (WGS) entry which is preliminary data.</text>
</comment>
<dbReference type="PANTHER" id="PTHR34071:SF2">
    <property type="entry name" value="FLAVIN-NUCLEOTIDE-BINDING PROTEIN"/>
    <property type="match status" value="1"/>
</dbReference>
<dbReference type="RefSeq" id="WP_302244817.1">
    <property type="nucleotide sequence ID" value="NZ_JAULJQ010000011.1"/>
</dbReference>
<keyword evidence="2" id="KW-1185">Reference proteome</keyword>
<evidence type="ECO:0000313" key="1">
    <source>
        <dbReference type="EMBL" id="MDO2410038.1"/>
    </source>
</evidence>
<accession>A0ABT8TBC1</accession>
<dbReference type="EMBL" id="JAULJQ010000011">
    <property type="protein sequence ID" value="MDO2410038.1"/>
    <property type="molecule type" value="Genomic_DNA"/>
</dbReference>
<dbReference type="InterPro" id="IPR024747">
    <property type="entry name" value="Pyridox_Oxase-rel"/>
</dbReference>
<dbReference type="Pfam" id="PF12900">
    <property type="entry name" value="Pyridox_ox_2"/>
    <property type="match status" value="1"/>
</dbReference>
<dbReference type="InterPro" id="IPR012349">
    <property type="entry name" value="Split_barrel_FMN-bd"/>
</dbReference>
<reference evidence="1 2" key="1">
    <citation type="submission" date="2023-06" db="EMBL/GenBank/DDBJ databases">
        <title>Campylobacter magnum sp. nov., isolated from cecal contents of domestic pigs (Sus scrofa domesticus).</title>
        <authorList>
            <person name="Papic B."/>
            <person name="Gruntar I."/>
        </authorList>
    </citation>
    <scope>NUCLEOTIDE SEQUENCE [LARGE SCALE GENOMIC DNA]</scope>
    <source>
        <strain evidence="2">34484-21</strain>
    </source>
</reference>
<proteinExistence type="predicted"/>